<dbReference type="PANTHER" id="PTHR10492">
    <property type="match status" value="1"/>
</dbReference>
<dbReference type="SUPFAM" id="SSF52540">
    <property type="entry name" value="P-loop containing nucleoside triphosphate hydrolases"/>
    <property type="match status" value="2"/>
</dbReference>
<feature type="domain" description="DNA helicase Pif1-like DEAD-box helicase" evidence="2">
    <location>
        <begin position="2"/>
        <end position="80"/>
    </location>
</feature>
<dbReference type="GO" id="GO:0006310">
    <property type="term" value="P:DNA recombination"/>
    <property type="evidence" value="ECO:0007669"/>
    <property type="project" value="UniProtKB-KW"/>
</dbReference>
<dbReference type="Proteomes" id="UP001461498">
    <property type="component" value="Unassembled WGS sequence"/>
</dbReference>
<keyword evidence="1" id="KW-0547">Nucleotide-binding</keyword>
<name>A0AAW1CRR6_9HEMI</name>
<comment type="cofactor">
    <cofactor evidence="1">
        <name>Mg(2+)</name>
        <dbReference type="ChEBI" id="CHEBI:18420"/>
    </cofactor>
</comment>
<keyword evidence="1" id="KW-0067">ATP-binding</keyword>
<dbReference type="CDD" id="cd18809">
    <property type="entry name" value="SF1_C_RecD"/>
    <property type="match status" value="1"/>
</dbReference>
<evidence type="ECO:0000313" key="4">
    <source>
        <dbReference type="Proteomes" id="UP001461498"/>
    </source>
</evidence>
<dbReference type="InterPro" id="IPR010285">
    <property type="entry name" value="DNA_helicase_pif1-like_DEAD"/>
</dbReference>
<keyword evidence="1" id="KW-0227">DNA damage</keyword>
<dbReference type="EMBL" id="JAPXFL010000009">
    <property type="protein sequence ID" value="KAK9501553.1"/>
    <property type="molecule type" value="Genomic_DNA"/>
</dbReference>
<reference evidence="3 4" key="1">
    <citation type="submission" date="2022-12" db="EMBL/GenBank/DDBJ databases">
        <title>Chromosome-level genome assembly of true bugs.</title>
        <authorList>
            <person name="Ma L."/>
            <person name="Li H."/>
        </authorList>
    </citation>
    <scope>NUCLEOTIDE SEQUENCE [LARGE SCALE GENOMIC DNA]</scope>
    <source>
        <strain evidence="3">Lab_2022b</strain>
    </source>
</reference>
<sequence>MFKLPVDVDESSISKLSTNSERADLIRQCDLIIWDEISTVSKRLLEIFNNLLQDICRSSKIFGGKAIIFAGDFRQIQTVCIVIRNLSFDHGLVNGTKLIIKKISKFILEAIVPGRTDTVFIPRIMFKFTVGSLGLEMIRRQFPIKLAYALTINKSQGQTLDCVGIDLRSDVFSHGQLYVALGRIRNSENLRILLPSERIISGIPFTKNIVIKDLIK</sequence>
<dbReference type="GO" id="GO:0016787">
    <property type="term" value="F:hydrolase activity"/>
    <property type="evidence" value="ECO:0007669"/>
    <property type="project" value="UniProtKB-KW"/>
</dbReference>
<keyword evidence="1" id="KW-0347">Helicase</keyword>
<dbReference type="AlphaFoldDB" id="A0AAW1CRR6"/>
<gene>
    <name evidence="3" type="ORF">O3M35_012258</name>
</gene>
<dbReference type="GO" id="GO:0006281">
    <property type="term" value="P:DNA repair"/>
    <property type="evidence" value="ECO:0007669"/>
    <property type="project" value="UniProtKB-KW"/>
</dbReference>
<comment type="catalytic activity">
    <reaction evidence="1">
        <text>ATP + H2O = ADP + phosphate + H(+)</text>
        <dbReference type="Rhea" id="RHEA:13065"/>
        <dbReference type="ChEBI" id="CHEBI:15377"/>
        <dbReference type="ChEBI" id="CHEBI:15378"/>
        <dbReference type="ChEBI" id="CHEBI:30616"/>
        <dbReference type="ChEBI" id="CHEBI:43474"/>
        <dbReference type="ChEBI" id="CHEBI:456216"/>
        <dbReference type="EC" id="5.6.2.3"/>
    </reaction>
</comment>
<keyword evidence="1" id="KW-0378">Hydrolase</keyword>
<organism evidence="3 4">
    <name type="scientific">Rhynocoris fuscipes</name>
    <dbReference type="NCBI Taxonomy" id="488301"/>
    <lineage>
        <taxon>Eukaryota</taxon>
        <taxon>Metazoa</taxon>
        <taxon>Ecdysozoa</taxon>
        <taxon>Arthropoda</taxon>
        <taxon>Hexapoda</taxon>
        <taxon>Insecta</taxon>
        <taxon>Pterygota</taxon>
        <taxon>Neoptera</taxon>
        <taxon>Paraneoptera</taxon>
        <taxon>Hemiptera</taxon>
        <taxon>Heteroptera</taxon>
        <taxon>Panheteroptera</taxon>
        <taxon>Cimicomorpha</taxon>
        <taxon>Reduviidae</taxon>
        <taxon>Harpactorinae</taxon>
        <taxon>Harpactorini</taxon>
        <taxon>Rhynocoris</taxon>
    </lineage>
</organism>
<evidence type="ECO:0000259" key="2">
    <source>
        <dbReference type="Pfam" id="PF05970"/>
    </source>
</evidence>
<dbReference type="Pfam" id="PF05970">
    <property type="entry name" value="PIF1"/>
    <property type="match status" value="1"/>
</dbReference>
<comment type="similarity">
    <text evidence="1">Belongs to the helicase family.</text>
</comment>
<dbReference type="EC" id="5.6.2.3" evidence="1"/>
<evidence type="ECO:0000256" key="1">
    <source>
        <dbReference type="RuleBase" id="RU363044"/>
    </source>
</evidence>
<comment type="caution">
    <text evidence="3">The sequence shown here is derived from an EMBL/GenBank/DDBJ whole genome shotgun (WGS) entry which is preliminary data.</text>
</comment>
<accession>A0AAW1CRR6</accession>
<dbReference type="GO" id="GO:0000723">
    <property type="term" value="P:telomere maintenance"/>
    <property type="evidence" value="ECO:0007669"/>
    <property type="project" value="InterPro"/>
</dbReference>
<keyword evidence="1" id="KW-0234">DNA repair</keyword>
<dbReference type="PANTHER" id="PTHR10492:SF100">
    <property type="entry name" value="ATP-DEPENDENT DNA HELICASE"/>
    <property type="match status" value="1"/>
</dbReference>
<keyword evidence="1" id="KW-0233">DNA recombination</keyword>
<evidence type="ECO:0000313" key="3">
    <source>
        <dbReference type="EMBL" id="KAK9501553.1"/>
    </source>
</evidence>
<keyword evidence="4" id="KW-1185">Reference proteome</keyword>
<dbReference type="Gene3D" id="3.40.50.300">
    <property type="entry name" value="P-loop containing nucleotide triphosphate hydrolases"/>
    <property type="match status" value="2"/>
</dbReference>
<dbReference type="GO" id="GO:0043139">
    <property type="term" value="F:5'-3' DNA helicase activity"/>
    <property type="evidence" value="ECO:0007669"/>
    <property type="project" value="UniProtKB-EC"/>
</dbReference>
<proteinExistence type="inferred from homology"/>
<protein>
    <recommendedName>
        <fullName evidence="1">ATP-dependent DNA helicase</fullName>
        <ecNumber evidence="1">5.6.2.3</ecNumber>
    </recommendedName>
</protein>
<dbReference type="InterPro" id="IPR027417">
    <property type="entry name" value="P-loop_NTPase"/>
</dbReference>
<dbReference type="GO" id="GO:0005524">
    <property type="term" value="F:ATP binding"/>
    <property type="evidence" value="ECO:0007669"/>
    <property type="project" value="UniProtKB-KW"/>
</dbReference>